<reference evidence="2 3" key="1">
    <citation type="submission" date="2014-02" db="EMBL/GenBank/DDBJ databases">
        <authorList>
            <person name="Sibley D."/>
            <person name="Venepally P."/>
            <person name="Karamycheva S."/>
            <person name="Hadjithomas M."/>
            <person name="Khan A."/>
            <person name="Brunk B."/>
            <person name="Roos D."/>
            <person name="Caler E."/>
            <person name="Lorenzi H."/>
        </authorList>
    </citation>
    <scope>NUCLEOTIDE SEQUENCE [LARGE SCALE GENOMIC DNA]</scope>
    <source>
        <strain evidence="2 3">GAB2-2007-GAL-DOM2</strain>
    </source>
</reference>
<evidence type="ECO:0000256" key="1">
    <source>
        <dbReference type="SAM" id="Phobius"/>
    </source>
</evidence>
<keyword evidence="1" id="KW-0472">Membrane</keyword>
<dbReference type="VEuPathDB" id="ToxoDB:TGDOM2_398890"/>
<protein>
    <submittedName>
        <fullName evidence="2">Putative transmembrane protein</fullName>
    </submittedName>
</protein>
<dbReference type="Proteomes" id="UP000028837">
    <property type="component" value="Unassembled WGS sequence"/>
</dbReference>
<comment type="caution">
    <text evidence="2">The sequence shown here is derived from an EMBL/GenBank/DDBJ whole genome shotgun (WGS) entry which is preliminary data.</text>
</comment>
<keyword evidence="1" id="KW-1133">Transmembrane helix</keyword>
<feature type="transmembrane region" description="Helical" evidence="1">
    <location>
        <begin position="47"/>
        <end position="67"/>
    </location>
</feature>
<gene>
    <name evidence="2" type="ORF">TGDOM2_398890</name>
</gene>
<organism evidence="2 3">
    <name type="scientific">Toxoplasma gondii GAB2-2007-GAL-DOM2</name>
    <dbReference type="NCBI Taxonomy" id="1130820"/>
    <lineage>
        <taxon>Eukaryota</taxon>
        <taxon>Sar</taxon>
        <taxon>Alveolata</taxon>
        <taxon>Apicomplexa</taxon>
        <taxon>Conoidasida</taxon>
        <taxon>Coccidia</taxon>
        <taxon>Eucoccidiorida</taxon>
        <taxon>Eimeriorina</taxon>
        <taxon>Sarcocystidae</taxon>
        <taxon>Toxoplasma</taxon>
    </lineage>
</organism>
<proteinExistence type="predicted"/>
<evidence type="ECO:0000313" key="3">
    <source>
        <dbReference type="Proteomes" id="UP000028837"/>
    </source>
</evidence>
<accession>A0A086KCJ6</accession>
<dbReference type="EMBL" id="AHZU02000626">
    <property type="protein sequence ID" value="KFG42114.1"/>
    <property type="molecule type" value="Genomic_DNA"/>
</dbReference>
<dbReference type="AlphaFoldDB" id="A0A086KCJ6"/>
<keyword evidence="1 2" id="KW-0812">Transmembrane</keyword>
<name>A0A086KCJ6_TOXGO</name>
<evidence type="ECO:0000313" key="2">
    <source>
        <dbReference type="EMBL" id="KFG42114.1"/>
    </source>
</evidence>
<sequence>MKHLRHLVLLRAFLFRLSLRSSARDGPMVMAFFRLPHLYRLPLLPLLPLLALPLFRLPLFLLPLLLLRLRLLLDLLFRGCRLSLRVPDRPSGLRPCWALLPSRRDRGAAQRRRSRFRRATSFSPRSFTWAAHFSTSRQRILQCISGW</sequence>